<comment type="subcellular location">
    <subcellularLocation>
        <location evidence="1">Membrane</location>
        <topology evidence="1">Multi-pass membrane protein</topology>
    </subcellularLocation>
</comment>
<dbReference type="EMBL" id="JAKWBI020000248">
    <property type="protein sequence ID" value="KAJ2898008.1"/>
    <property type="molecule type" value="Genomic_DNA"/>
</dbReference>
<feature type="transmembrane region" description="Helical" evidence="7">
    <location>
        <begin position="197"/>
        <end position="218"/>
    </location>
</feature>
<keyword evidence="2 7" id="KW-0812">Transmembrane</keyword>
<feature type="domain" description="Rhodopsin" evidence="8">
    <location>
        <begin position="41"/>
        <end position="293"/>
    </location>
</feature>
<name>A0AAD5RMZ3_9PEZI</name>
<gene>
    <name evidence="9" type="ORF">MKZ38_004226</name>
</gene>
<feature type="transmembrane region" description="Helical" evidence="7">
    <location>
        <begin position="268"/>
        <end position="292"/>
    </location>
</feature>
<dbReference type="AlphaFoldDB" id="A0AAD5RMZ3"/>
<reference evidence="9" key="1">
    <citation type="submission" date="2022-07" db="EMBL/GenBank/DDBJ databases">
        <title>Draft genome sequence of Zalerion maritima ATCC 34329, a (micro)plastics degrading marine fungus.</title>
        <authorList>
            <person name="Paco A."/>
            <person name="Goncalves M.F.M."/>
            <person name="Rocha-Santos T.A.P."/>
            <person name="Alves A."/>
        </authorList>
    </citation>
    <scope>NUCLEOTIDE SEQUENCE</scope>
    <source>
        <strain evidence="9">ATCC 34329</strain>
    </source>
</reference>
<keyword evidence="4 7" id="KW-0472">Membrane</keyword>
<comment type="caution">
    <text evidence="9">The sequence shown here is derived from an EMBL/GenBank/DDBJ whole genome shotgun (WGS) entry which is preliminary data.</text>
</comment>
<evidence type="ECO:0000256" key="6">
    <source>
        <dbReference type="SAM" id="MobiDB-lite"/>
    </source>
</evidence>
<evidence type="ECO:0000259" key="8">
    <source>
        <dbReference type="Pfam" id="PF20684"/>
    </source>
</evidence>
<dbReference type="InterPro" id="IPR052337">
    <property type="entry name" value="SAT4-like"/>
</dbReference>
<evidence type="ECO:0000256" key="5">
    <source>
        <dbReference type="ARBA" id="ARBA00038359"/>
    </source>
</evidence>
<keyword evidence="3 7" id="KW-1133">Transmembrane helix</keyword>
<comment type="similarity">
    <text evidence="5">Belongs to the SAT4 family.</text>
</comment>
<evidence type="ECO:0000256" key="1">
    <source>
        <dbReference type="ARBA" id="ARBA00004141"/>
    </source>
</evidence>
<dbReference type="InterPro" id="IPR049326">
    <property type="entry name" value="Rhodopsin_dom_fungi"/>
</dbReference>
<evidence type="ECO:0000256" key="4">
    <source>
        <dbReference type="ARBA" id="ARBA00023136"/>
    </source>
</evidence>
<sequence>MAAAEMGTSVETEQSTGETKGPATLAAIWTLAALGLIALVLRVYSKRRQRIVYWADDWLLALAWVSIAGSQNGVSLVFVVIQNVCTTAAVSYGFGKRMSTIPHPDMEKMLLWMFIPPAFALLGASISKTAYAVLLLRLTVHRPIMKRILWFAIVTMNLVMFVAGTLDWAQCQPVEKGWNRAIPGKCIEPQVRVSFGISASVFSGAMDLMFAFIPWILVQDFFQRSRREKAELAGAMSLGILAAAAAFIKSVHVSKIGNMDFAWSGGPLVIWSVAETVVTIIAASAPVLRVFIREMAGMTALRSEAKNSSGSSGSSGNTPMVRRWTISTGGAPPTNATLTGGTLDRRQSIIRDNKEWYTSGRKGSQDTLVDGKPGVIRIREVPPSDV</sequence>
<feature type="transmembrane region" description="Helical" evidence="7">
    <location>
        <begin position="114"/>
        <end position="136"/>
    </location>
</feature>
<dbReference type="Proteomes" id="UP001201980">
    <property type="component" value="Unassembled WGS sequence"/>
</dbReference>
<feature type="transmembrane region" description="Helical" evidence="7">
    <location>
        <begin position="23"/>
        <end position="44"/>
    </location>
</feature>
<feature type="region of interest" description="Disordered" evidence="6">
    <location>
        <begin position="303"/>
        <end position="341"/>
    </location>
</feature>
<dbReference type="GO" id="GO:0016020">
    <property type="term" value="C:membrane"/>
    <property type="evidence" value="ECO:0007669"/>
    <property type="project" value="UniProtKB-SubCell"/>
</dbReference>
<dbReference type="PANTHER" id="PTHR33048:SF42">
    <property type="entry name" value="INTEGRAL MEMBRANE PROTEIN"/>
    <property type="match status" value="1"/>
</dbReference>
<evidence type="ECO:0000313" key="10">
    <source>
        <dbReference type="Proteomes" id="UP001201980"/>
    </source>
</evidence>
<evidence type="ECO:0000256" key="7">
    <source>
        <dbReference type="SAM" id="Phobius"/>
    </source>
</evidence>
<feature type="transmembrane region" description="Helical" evidence="7">
    <location>
        <begin position="148"/>
        <end position="169"/>
    </location>
</feature>
<evidence type="ECO:0000256" key="3">
    <source>
        <dbReference type="ARBA" id="ARBA00022989"/>
    </source>
</evidence>
<organism evidence="9 10">
    <name type="scientific">Zalerion maritima</name>
    <dbReference type="NCBI Taxonomy" id="339359"/>
    <lineage>
        <taxon>Eukaryota</taxon>
        <taxon>Fungi</taxon>
        <taxon>Dikarya</taxon>
        <taxon>Ascomycota</taxon>
        <taxon>Pezizomycotina</taxon>
        <taxon>Sordariomycetes</taxon>
        <taxon>Lulworthiomycetidae</taxon>
        <taxon>Lulworthiales</taxon>
        <taxon>Lulworthiaceae</taxon>
        <taxon>Zalerion</taxon>
    </lineage>
</organism>
<feature type="transmembrane region" description="Helical" evidence="7">
    <location>
        <begin position="230"/>
        <end position="248"/>
    </location>
</feature>
<dbReference type="Pfam" id="PF20684">
    <property type="entry name" value="Fung_rhodopsin"/>
    <property type="match status" value="1"/>
</dbReference>
<evidence type="ECO:0000313" key="9">
    <source>
        <dbReference type="EMBL" id="KAJ2898008.1"/>
    </source>
</evidence>
<keyword evidence="10" id="KW-1185">Reference proteome</keyword>
<dbReference type="PANTHER" id="PTHR33048">
    <property type="entry name" value="PTH11-LIKE INTEGRAL MEMBRANE PROTEIN (AFU_ORTHOLOGUE AFUA_5G11245)"/>
    <property type="match status" value="1"/>
</dbReference>
<evidence type="ECO:0000256" key="2">
    <source>
        <dbReference type="ARBA" id="ARBA00022692"/>
    </source>
</evidence>
<accession>A0AAD5RMZ3</accession>
<protein>
    <recommendedName>
        <fullName evidence="8">Rhodopsin domain-containing protein</fullName>
    </recommendedName>
</protein>
<proteinExistence type="inferred from homology"/>